<evidence type="ECO:0000313" key="2">
    <source>
        <dbReference type="EMBL" id="GFT60766.1"/>
    </source>
</evidence>
<feature type="compositionally biased region" description="Polar residues" evidence="1">
    <location>
        <begin position="20"/>
        <end position="29"/>
    </location>
</feature>
<comment type="caution">
    <text evidence="2">The sequence shown here is derived from an EMBL/GenBank/DDBJ whole genome shotgun (WGS) entry which is preliminary data.</text>
</comment>
<feature type="compositionally biased region" description="Basic and acidic residues" evidence="1">
    <location>
        <begin position="62"/>
        <end position="76"/>
    </location>
</feature>
<keyword evidence="3" id="KW-1185">Reference proteome</keyword>
<reference evidence="2" key="1">
    <citation type="submission" date="2020-08" db="EMBL/GenBank/DDBJ databases">
        <title>Multicomponent nature underlies the extraordinary mechanical properties of spider dragline silk.</title>
        <authorList>
            <person name="Kono N."/>
            <person name="Nakamura H."/>
            <person name="Mori M."/>
            <person name="Yoshida Y."/>
            <person name="Ohtoshi R."/>
            <person name="Malay A.D."/>
            <person name="Moran D.A.P."/>
            <person name="Tomita M."/>
            <person name="Numata K."/>
            <person name="Arakawa K."/>
        </authorList>
    </citation>
    <scope>NUCLEOTIDE SEQUENCE</scope>
</reference>
<accession>A0A8X6PAQ4</accession>
<organism evidence="2 3">
    <name type="scientific">Nephila pilipes</name>
    <name type="common">Giant wood spider</name>
    <name type="synonym">Nephila maculata</name>
    <dbReference type="NCBI Taxonomy" id="299642"/>
    <lineage>
        <taxon>Eukaryota</taxon>
        <taxon>Metazoa</taxon>
        <taxon>Ecdysozoa</taxon>
        <taxon>Arthropoda</taxon>
        <taxon>Chelicerata</taxon>
        <taxon>Arachnida</taxon>
        <taxon>Araneae</taxon>
        <taxon>Araneomorphae</taxon>
        <taxon>Entelegynae</taxon>
        <taxon>Araneoidea</taxon>
        <taxon>Nephilidae</taxon>
        <taxon>Nephila</taxon>
    </lineage>
</organism>
<feature type="compositionally biased region" description="Polar residues" evidence="1">
    <location>
        <begin position="44"/>
        <end position="59"/>
    </location>
</feature>
<evidence type="ECO:0000256" key="1">
    <source>
        <dbReference type="SAM" id="MobiDB-lite"/>
    </source>
</evidence>
<name>A0A8X6PAQ4_NEPPI</name>
<feature type="compositionally biased region" description="Polar residues" evidence="1">
    <location>
        <begin position="1"/>
        <end position="12"/>
    </location>
</feature>
<dbReference type="AlphaFoldDB" id="A0A8X6PAQ4"/>
<protein>
    <submittedName>
        <fullName evidence="2">Uncharacterized protein</fullName>
    </submittedName>
</protein>
<proteinExistence type="predicted"/>
<evidence type="ECO:0000313" key="3">
    <source>
        <dbReference type="Proteomes" id="UP000887013"/>
    </source>
</evidence>
<gene>
    <name evidence="2" type="ORF">NPIL_47631</name>
</gene>
<dbReference type="EMBL" id="BMAW01114216">
    <property type="protein sequence ID" value="GFT60766.1"/>
    <property type="molecule type" value="Genomic_DNA"/>
</dbReference>
<sequence length="159" mass="18530">MASRNTKSSESNARLLRESPSLQRKSFSQILHKILQKLRKNSNQKHTNPQSSKRTSSGESLEVGKDTRSKSIEEGRKRKRRNQLSRSRHIFRREKRLQKGEEASERQQVREQFFSARAPEGKRGDAPGLVRGGHPQQSIKSTKYRVQEIYKYKKLLSKK</sequence>
<dbReference type="Proteomes" id="UP000887013">
    <property type="component" value="Unassembled WGS sequence"/>
</dbReference>
<feature type="region of interest" description="Disordered" evidence="1">
    <location>
        <begin position="1"/>
        <end position="142"/>
    </location>
</feature>
<feature type="compositionally biased region" description="Basic residues" evidence="1">
    <location>
        <begin position="34"/>
        <end position="43"/>
    </location>
</feature>
<feature type="compositionally biased region" description="Basic residues" evidence="1">
    <location>
        <begin position="77"/>
        <end position="96"/>
    </location>
</feature>
<feature type="compositionally biased region" description="Basic and acidic residues" evidence="1">
    <location>
        <begin position="97"/>
        <end position="109"/>
    </location>
</feature>